<evidence type="ECO:0000313" key="3">
    <source>
        <dbReference type="Proteomes" id="UP001597062"/>
    </source>
</evidence>
<protein>
    <submittedName>
        <fullName evidence="2">Alpha/beta fold hydrolase</fullName>
    </submittedName>
</protein>
<keyword evidence="3" id="KW-1185">Reference proteome</keyword>
<dbReference type="Pfam" id="PF00561">
    <property type="entry name" value="Abhydrolase_1"/>
    <property type="match status" value="1"/>
</dbReference>
<name>A0ABW3JPK2_9FLAO</name>
<proteinExistence type="predicted"/>
<dbReference type="InterPro" id="IPR029058">
    <property type="entry name" value="AB_hydrolase_fold"/>
</dbReference>
<evidence type="ECO:0000259" key="1">
    <source>
        <dbReference type="Pfam" id="PF00561"/>
    </source>
</evidence>
<dbReference type="PANTHER" id="PTHR43798">
    <property type="entry name" value="MONOACYLGLYCEROL LIPASE"/>
    <property type="match status" value="1"/>
</dbReference>
<dbReference type="RefSeq" id="WP_386105704.1">
    <property type="nucleotide sequence ID" value="NZ_JBHTJR010000022.1"/>
</dbReference>
<accession>A0ABW3JPK2</accession>
<dbReference type="EMBL" id="JBHTJR010000022">
    <property type="protein sequence ID" value="MFD0992423.1"/>
    <property type="molecule type" value="Genomic_DNA"/>
</dbReference>
<dbReference type="SUPFAM" id="SSF53474">
    <property type="entry name" value="alpha/beta-Hydrolases"/>
    <property type="match status" value="1"/>
</dbReference>
<dbReference type="InterPro" id="IPR000073">
    <property type="entry name" value="AB_hydrolase_1"/>
</dbReference>
<evidence type="ECO:0000313" key="2">
    <source>
        <dbReference type="EMBL" id="MFD0992423.1"/>
    </source>
</evidence>
<dbReference type="Gene3D" id="3.40.50.1820">
    <property type="entry name" value="alpha/beta hydrolase"/>
    <property type="match status" value="1"/>
</dbReference>
<keyword evidence="2" id="KW-0378">Hydrolase</keyword>
<comment type="caution">
    <text evidence="2">The sequence shown here is derived from an EMBL/GenBank/DDBJ whole genome shotgun (WGS) entry which is preliminary data.</text>
</comment>
<organism evidence="2 3">
    <name type="scientific">Tenacibaculum geojense</name>
    <dbReference type="NCBI Taxonomy" id="915352"/>
    <lineage>
        <taxon>Bacteria</taxon>
        <taxon>Pseudomonadati</taxon>
        <taxon>Bacteroidota</taxon>
        <taxon>Flavobacteriia</taxon>
        <taxon>Flavobacteriales</taxon>
        <taxon>Flavobacteriaceae</taxon>
        <taxon>Tenacibaculum</taxon>
    </lineage>
</organism>
<dbReference type="PANTHER" id="PTHR43798:SF5">
    <property type="entry name" value="MONOACYLGLYCEROL LIPASE ABHD6"/>
    <property type="match status" value="1"/>
</dbReference>
<dbReference type="InterPro" id="IPR050266">
    <property type="entry name" value="AB_hydrolase_sf"/>
</dbReference>
<feature type="domain" description="AB hydrolase-1" evidence="1">
    <location>
        <begin position="30"/>
        <end position="143"/>
    </location>
</feature>
<gene>
    <name evidence="2" type="ORF">ACFQ1U_04330</name>
</gene>
<sequence length="278" mass="31773">MEKSKKDLTNYVLVNGYKIGYRKQGNGTPIVLANRFRGTLDTWDPLFINLLSQTNTVITFDYVGIGYSEGVLSEDLSIIVHQIKALTDALQLNQFHLLGWSYGGWVAQYFMHMYNENVLKTVIIGSNPVGKNEIPIQAEFFERALKPYNDFDDELVLFYKPTSKQSKKAALISYQRIQEQLDVSKIPNTQEQFQRYFAAAPAVTEDVKNYRSKLITTKTPILVISGDNDISYATENWFPLLNKAKTIQHIILPDSGHAVHFQYPVLSTNYIKVFLMNN</sequence>
<reference evidence="3" key="1">
    <citation type="journal article" date="2019" name="Int. J. Syst. Evol. Microbiol.">
        <title>The Global Catalogue of Microorganisms (GCM) 10K type strain sequencing project: providing services to taxonomists for standard genome sequencing and annotation.</title>
        <authorList>
            <consortium name="The Broad Institute Genomics Platform"/>
            <consortium name="The Broad Institute Genome Sequencing Center for Infectious Disease"/>
            <person name="Wu L."/>
            <person name="Ma J."/>
        </authorList>
    </citation>
    <scope>NUCLEOTIDE SEQUENCE [LARGE SCALE GENOMIC DNA]</scope>
    <source>
        <strain evidence="3">CCUG 60527</strain>
    </source>
</reference>
<dbReference type="Proteomes" id="UP001597062">
    <property type="component" value="Unassembled WGS sequence"/>
</dbReference>
<dbReference type="GO" id="GO:0016787">
    <property type="term" value="F:hydrolase activity"/>
    <property type="evidence" value="ECO:0007669"/>
    <property type="project" value="UniProtKB-KW"/>
</dbReference>